<reference evidence="1 2" key="1">
    <citation type="submission" date="2014-03" db="EMBL/GenBank/DDBJ databases">
        <authorList>
            <person name="Yoder B.A."/>
            <person name="Colicchio M.A."/>
            <person name="Schafer C.E."/>
            <person name="Abrahim M.R."/>
            <person name="Adkins N.L."/>
            <person name="Burke K.A."/>
            <person name="Churilla B.M."/>
            <person name="Cohen K.L."/>
            <person name="Fasoranti T.O."/>
            <person name="Genkil J.S."/>
            <person name="Kramer Z.J."/>
            <person name="Prout A.K."/>
            <person name="Schwarz A.G."/>
            <person name="Tish M."/>
            <person name="Vispute N."/>
            <person name="Wilkes K.E."/>
            <person name="Williams C.R."/>
            <person name="Xiao X."/>
            <person name="Yu V.J."/>
            <person name="Lapin J.S."/>
            <person name="Ott C.T."/>
            <person name="Walburn T.D."/>
            <person name="Bradley K.W."/>
            <person name="Clarke D.Q."/>
            <person name="Lewis M.F."/>
            <person name="Barker L.P."/>
            <person name="Bailey C."/>
            <person name="Asai D.J."/>
            <person name="Bowman C.A."/>
            <person name="Russell D.A."/>
            <person name="Pope W.H."/>
            <person name="Jacobs-Sera D."/>
            <person name="Hendrix R.W."/>
            <person name="Hatfull G.F."/>
        </authorList>
    </citation>
    <scope>NUCLEOTIDE SEQUENCE [LARGE SCALE GENOMIC DNA]</scope>
</reference>
<dbReference type="GeneID" id="23679585"/>
<dbReference type="Proteomes" id="UP000027491">
    <property type="component" value="Segment"/>
</dbReference>
<dbReference type="RefSeq" id="YP_009124821.1">
    <property type="nucleotide sequence ID" value="NC_026590.1"/>
</dbReference>
<dbReference type="OrthoDB" id="15440at10239"/>
<organism evidence="1 2">
    <name type="scientific">Mycobacterium phage Gaia</name>
    <dbReference type="NCBI Taxonomy" id="1486472"/>
    <lineage>
        <taxon>Viruses</taxon>
        <taxon>Duplodnaviria</taxon>
        <taxon>Heunggongvirae</taxon>
        <taxon>Uroviricota</taxon>
        <taxon>Caudoviricetes</taxon>
        <taxon>Gaiavirus</taxon>
        <taxon>Gaiavirus gaia</taxon>
    </lineage>
</organism>
<keyword evidence="2" id="KW-1185">Reference proteome</keyword>
<sequence>MESPKHRQVEVQGVLVDEGIAGLLRRLWARDMQTDASCQGGPGSAYLMFSFLEDAVDFLKGSIEALDFYGFDLAPFSSPDGPRGRVIFPPEAIGALEEVW</sequence>
<accession>A0A068F3H9</accession>
<name>A0A068F3H9_9CAUD</name>
<gene>
    <name evidence="1" type="primary">79</name>
    <name evidence="1" type="ORF">PBI_GAIA_79</name>
</gene>
<dbReference type="KEGG" id="vg:23679585"/>
<dbReference type="EMBL" id="KJ567043">
    <property type="protein sequence ID" value="AID58898.1"/>
    <property type="molecule type" value="Genomic_DNA"/>
</dbReference>
<evidence type="ECO:0000313" key="2">
    <source>
        <dbReference type="Proteomes" id="UP000027491"/>
    </source>
</evidence>
<protein>
    <submittedName>
        <fullName evidence="1">Uncharacterized protein</fullName>
    </submittedName>
</protein>
<evidence type="ECO:0000313" key="1">
    <source>
        <dbReference type="EMBL" id="AID58898.1"/>
    </source>
</evidence>
<proteinExistence type="predicted"/>